<dbReference type="GeneID" id="42001552"/>
<protein>
    <submittedName>
        <fullName evidence="1">Uncharacterized protein</fullName>
    </submittedName>
</protein>
<dbReference type="Proteomes" id="UP000319731">
    <property type="component" value="Unassembled WGS sequence"/>
</dbReference>
<organism evidence="1 2">
    <name type="scientific">Synchytrium microbalum</name>
    <dbReference type="NCBI Taxonomy" id="1806994"/>
    <lineage>
        <taxon>Eukaryota</taxon>
        <taxon>Fungi</taxon>
        <taxon>Fungi incertae sedis</taxon>
        <taxon>Chytridiomycota</taxon>
        <taxon>Chytridiomycota incertae sedis</taxon>
        <taxon>Chytridiomycetes</taxon>
        <taxon>Synchytriales</taxon>
        <taxon>Synchytriaceae</taxon>
        <taxon>Synchytrium</taxon>
    </lineage>
</organism>
<keyword evidence="2" id="KW-1185">Reference proteome</keyword>
<proteinExistence type="predicted"/>
<sequence>MAWENVKKHARRLSDSFNLGNQSPRLRQFEPENVAPPVKLKLGETVLVYEDHQWKRGDGSSEKSAKMVDQLAERNRVLEAENQLLKFKVNVLLDMLAGTKLDLLEIQKEISA</sequence>
<dbReference type="InterPro" id="IPR028118">
    <property type="entry name" value="Chibby_fam"/>
</dbReference>
<dbReference type="OrthoDB" id="2145765at2759"/>
<dbReference type="Pfam" id="PF14645">
    <property type="entry name" value="Chibby"/>
    <property type="match status" value="1"/>
</dbReference>
<name>A0A507CJ86_9FUNG</name>
<evidence type="ECO:0000313" key="2">
    <source>
        <dbReference type="Proteomes" id="UP000319731"/>
    </source>
</evidence>
<accession>A0A507CJ86</accession>
<evidence type="ECO:0000313" key="1">
    <source>
        <dbReference type="EMBL" id="TPX38336.1"/>
    </source>
</evidence>
<reference evidence="1 2" key="1">
    <citation type="journal article" date="2019" name="Sci. Rep.">
        <title>Comparative genomics of chytrid fungi reveal insights into the obligate biotrophic and pathogenic lifestyle of Synchytrium endobioticum.</title>
        <authorList>
            <person name="van de Vossenberg B.T.L.H."/>
            <person name="Warris S."/>
            <person name="Nguyen H.D.T."/>
            <person name="van Gent-Pelzer M.P.E."/>
            <person name="Joly D.L."/>
            <person name="van de Geest H.C."/>
            <person name="Bonants P.J.M."/>
            <person name="Smith D.S."/>
            <person name="Levesque C.A."/>
            <person name="van der Lee T.A.J."/>
        </authorList>
    </citation>
    <scope>NUCLEOTIDE SEQUENCE [LARGE SCALE GENOMIC DNA]</scope>
    <source>
        <strain evidence="1 2">JEL517</strain>
    </source>
</reference>
<dbReference type="RefSeq" id="XP_031028050.1">
    <property type="nucleotide sequence ID" value="XM_031166255.1"/>
</dbReference>
<dbReference type="EMBL" id="QEAO01000001">
    <property type="protein sequence ID" value="TPX38336.1"/>
    <property type="molecule type" value="Genomic_DNA"/>
</dbReference>
<gene>
    <name evidence="1" type="ORF">SmJEL517_g00325</name>
</gene>
<comment type="caution">
    <text evidence="1">The sequence shown here is derived from an EMBL/GenBank/DDBJ whole genome shotgun (WGS) entry which is preliminary data.</text>
</comment>
<dbReference type="AlphaFoldDB" id="A0A507CJ86"/>